<dbReference type="Proteomes" id="UP000624159">
    <property type="component" value="Unassembled WGS sequence"/>
</dbReference>
<evidence type="ECO:0000313" key="14">
    <source>
        <dbReference type="Proteomes" id="UP000271603"/>
    </source>
</evidence>
<dbReference type="SUPFAM" id="SSF56214">
    <property type="entry name" value="4'-phosphopantetheinyl transferase"/>
    <property type="match status" value="1"/>
</dbReference>
<evidence type="ECO:0000313" key="13">
    <source>
        <dbReference type="EMBL" id="VTP62720.1"/>
    </source>
</evidence>
<keyword evidence="2 8" id="KW-0808">Transferase</keyword>
<dbReference type="Gene3D" id="3.90.470.20">
    <property type="entry name" value="4'-phosphopantetheinyl transferase domain"/>
    <property type="match status" value="1"/>
</dbReference>
<sequence>MNLGVDIIDIDRVATAITRSGDKLLHRLLTDDERRELGDITHNCERVAGFWAAKEAAVKALGTGFRLGIAFHDIEVRHDELGRPFYFFSGEFARLMKARGLAQSTLSISHCRTHAIAAAAFS</sequence>
<evidence type="ECO:0000313" key="17">
    <source>
        <dbReference type="Proteomes" id="UP000624159"/>
    </source>
</evidence>
<evidence type="ECO:0000313" key="10">
    <source>
        <dbReference type="EMBL" id="MBH1932569.1"/>
    </source>
</evidence>
<accession>A0A3S5F2G8</accession>
<evidence type="ECO:0000256" key="5">
    <source>
        <dbReference type="ARBA" id="ARBA00022842"/>
    </source>
</evidence>
<comment type="subcellular location">
    <subcellularLocation>
        <location evidence="8">Cytoplasm</location>
    </subcellularLocation>
</comment>
<evidence type="ECO:0000256" key="7">
    <source>
        <dbReference type="ARBA" id="ARBA00023160"/>
    </source>
</evidence>
<dbReference type="Proteomes" id="UP000281904">
    <property type="component" value="Chromosome"/>
</dbReference>
<dbReference type="Pfam" id="PF01648">
    <property type="entry name" value="ACPS"/>
    <property type="match status" value="1"/>
</dbReference>
<keyword evidence="8" id="KW-0963">Cytoplasm</keyword>
<evidence type="ECO:0000256" key="3">
    <source>
        <dbReference type="ARBA" id="ARBA00022723"/>
    </source>
</evidence>
<dbReference type="AlphaFoldDB" id="A0A3S5F2G8"/>
<dbReference type="InterPro" id="IPR037143">
    <property type="entry name" value="4-PPantetheinyl_Trfase_dom_sf"/>
</dbReference>
<feature type="binding site" evidence="8">
    <location>
        <position position="55"/>
    </location>
    <ligand>
        <name>Mg(2+)</name>
        <dbReference type="ChEBI" id="CHEBI:18420"/>
    </ligand>
</feature>
<dbReference type="NCBIfam" id="TIGR00516">
    <property type="entry name" value="acpS"/>
    <property type="match status" value="1"/>
</dbReference>
<dbReference type="InterPro" id="IPR008278">
    <property type="entry name" value="4-PPantetheinyl_Trfase_dom"/>
</dbReference>
<evidence type="ECO:0000313" key="11">
    <source>
        <dbReference type="EMBL" id="VEA73666.1"/>
    </source>
</evidence>
<keyword evidence="4 8" id="KW-0276">Fatty acid metabolism</keyword>
<evidence type="ECO:0000313" key="15">
    <source>
        <dbReference type="Proteomes" id="UP000281904"/>
    </source>
</evidence>
<evidence type="ECO:0000256" key="4">
    <source>
        <dbReference type="ARBA" id="ARBA00022832"/>
    </source>
</evidence>
<evidence type="ECO:0000256" key="2">
    <source>
        <dbReference type="ARBA" id="ARBA00022679"/>
    </source>
</evidence>
<dbReference type="EMBL" id="JADULK010000019">
    <property type="protein sequence ID" value="MBH1932569.1"/>
    <property type="molecule type" value="Genomic_DNA"/>
</dbReference>
<dbReference type="EMBL" id="LR134493">
    <property type="protein sequence ID" value="VEI70533.1"/>
    <property type="molecule type" value="Genomic_DNA"/>
</dbReference>
<dbReference type="GO" id="GO:0008897">
    <property type="term" value="F:holo-[acyl-carrier-protein] synthase activity"/>
    <property type="evidence" value="ECO:0007669"/>
    <property type="project" value="UniProtKB-UniRule"/>
</dbReference>
<dbReference type="HAMAP" id="MF_00101">
    <property type="entry name" value="AcpS"/>
    <property type="match status" value="1"/>
</dbReference>
<comment type="similarity">
    <text evidence="8">Belongs to the P-Pant transferase superfamily. AcpS family.</text>
</comment>
<evidence type="ECO:0000256" key="8">
    <source>
        <dbReference type="HAMAP-Rule" id="MF_00101"/>
    </source>
</evidence>
<protein>
    <recommendedName>
        <fullName evidence="8">Holo-[acyl-carrier-protein] synthase</fullName>
        <shortName evidence="8">Holo-ACP synthase</shortName>
        <ecNumber evidence="8">2.7.8.7</ecNumber>
    </recommendedName>
    <alternativeName>
        <fullName evidence="8">4'-phosphopantetheinyl transferase AcpS</fullName>
    </alternativeName>
</protein>
<dbReference type="EC" id="2.7.8.7" evidence="8"/>
<evidence type="ECO:0000259" key="9">
    <source>
        <dbReference type="Pfam" id="PF01648"/>
    </source>
</evidence>
<dbReference type="Proteomes" id="UP000307968">
    <property type="component" value="Chromosome"/>
</dbReference>
<keyword evidence="3 8" id="KW-0479">Metal-binding</keyword>
<dbReference type="EMBL" id="LR590463">
    <property type="protein sequence ID" value="VTP62720.1"/>
    <property type="molecule type" value="Genomic_DNA"/>
</dbReference>
<comment type="cofactor">
    <cofactor evidence="8">
        <name>Mg(2+)</name>
        <dbReference type="ChEBI" id="CHEBI:18420"/>
    </cofactor>
</comment>
<organism evidence="12 15">
    <name type="scientific">Serratia rubidaea</name>
    <name type="common">Serratia marinorubra</name>
    <dbReference type="NCBI Taxonomy" id="61652"/>
    <lineage>
        <taxon>Bacteria</taxon>
        <taxon>Pseudomonadati</taxon>
        <taxon>Pseudomonadota</taxon>
        <taxon>Gammaproteobacteria</taxon>
        <taxon>Enterobacterales</taxon>
        <taxon>Yersiniaceae</taxon>
        <taxon>Serratia</taxon>
    </lineage>
</organism>
<keyword evidence="6 8" id="KW-0443">Lipid metabolism</keyword>
<reference evidence="10 17" key="2">
    <citation type="submission" date="2020-11" db="EMBL/GenBank/DDBJ databases">
        <title>Enhanced detection system for hospital associated transmission using whole genome sequencing surveillance.</title>
        <authorList>
            <person name="Harrison L.H."/>
            <person name="Van Tyne D."/>
            <person name="Marsh J.W."/>
            <person name="Griffith M.P."/>
            <person name="Snyder D.J."/>
            <person name="Cooper V.S."/>
            <person name="Mustapha M."/>
        </authorList>
    </citation>
    <scope>NUCLEOTIDE SEQUENCE [LARGE SCALE GENOMIC DNA]</scope>
    <source>
        <strain evidence="10 17">SER00230</strain>
    </source>
</reference>
<keyword evidence="5 8" id="KW-0460">Magnesium</keyword>
<evidence type="ECO:0000313" key="12">
    <source>
        <dbReference type="EMBL" id="VEI70533.1"/>
    </source>
</evidence>
<name>A0A3S5F2G8_SERRU</name>
<dbReference type="STRING" id="61652.AXX16_2922"/>
<feature type="binding site" evidence="8">
    <location>
        <position position="6"/>
    </location>
    <ligand>
        <name>Mg(2+)</name>
        <dbReference type="ChEBI" id="CHEBI:18420"/>
    </ligand>
</feature>
<evidence type="ECO:0000256" key="1">
    <source>
        <dbReference type="ARBA" id="ARBA00022516"/>
    </source>
</evidence>
<dbReference type="NCBIfam" id="TIGR00556">
    <property type="entry name" value="pantethn_trn"/>
    <property type="match status" value="1"/>
</dbReference>
<feature type="domain" description="4'-phosphopantetheinyl transferase" evidence="9">
    <location>
        <begin position="3"/>
        <end position="95"/>
    </location>
</feature>
<dbReference type="InterPro" id="IPR004568">
    <property type="entry name" value="Ppantetheine-prot_Trfase_dom"/>
</dbReference>
<keyword evidence="1 8" id="KW-0444">Lipid biosynthesis</keyword>
<keyword evidence="17" id="KW-1185">Reference proteome</keyword>
<dbReference type="GO" id="GO:0006633">
    <property type="term" value="P:fatty acid biosynthetic process"/>
    <property type="evidence" value="ECO:0007669"/>
    <property type="project" value="UniProtKB-UniRule"/>
</dbReference>
<gene>
    <name evidence="12" type="primary">acpS_2</name>
    <name evidence="8 10" type="synonym">acpS</name>
    <name evidence="13" type="synonym">acpS_1</name>
    <name evidence="10" type="ORF">I5U13_23205</name>
    <name evidence="12" type="ORF">NCTC10036_04031</name>
    <name evidence="13" type="ORF">NCTC12971_02781</name>
    <name evidence="11" type="ORF">NCTC9419_05301</name>
</gene>
<evidence type="ECO:0000313" key="16">
    <source>
        <dbReference type="Proteomes" id="UP000307968"/>
    </source>
</evidence>
<evidence type="ECO:0000256" key="6">
    <source>
        <dbReference type="ARBA" id="ARBA00023098"/>
    </source>
</evidence>
<dbReference type="Proteomes" id="UP000271603">
    <property type="component" value="Chromosome"/>
</dbReference>
<comment type="catalytic activity">
    <reaction evidence="8">
        <text>apo-[ACP] + CoA = holo-[ACP] + adenosine 3',5'-bisphosphate + H(+)</text>
        <dbReference type="Rhea" id="RHEA:12068"/>
        <dbReference type="Rhea" id="RHEA-COMP:9685"/>
        <dbReference type="Rhea" id="RHEA-COMP:9690"/>
        <dbReference type="ChEBI" id="CHEBI:15378"/>
        <dbReference type="ChEBI" id="CHEBI:29999"/>
        <dbReference type="ChEBI" id="CHEBI:57287"/>
        <dbReference type="ChEBI" id="CHEBI:58343"/>
        <dbReference type="ChEBI" id="CHEBI:64479"/>
        <dbReference type="EC" id="2.7.8.7"/>
    </reaction>
</comment>
<proteinExistence type="inferred from homology"/>
<dbReference type="GO" id="GO:0005737">
    <property type="term" value="C:cytoplasm"/>
    <property type="evidence" value="ECO:0007669"/>
    <property type="project" value="UniProtKB-SubCell"/>
</dbReference>
<keyword evidence="7 8" id="KW-0275">Fatty acid biosynthesis</keyword>
<dbReference type="EMBL" id="LR134155">
    <property type="protein sequence ID" value="VEA73666.1"/>
    <property type="molecule type" value="Genomic_DNA"/>
</dbReference>
<comment type="function">
    <text evidence="8">Transfers the 4'-phosphopantetheine moiety from coenzyme A to a Ser of acyl-carrier-protein.</text>
</comment>
<reference evidence="14 15" key="1">
    <citation type="submission" date="2018-12" db="EMBL/GenBank/DDBJ databases">
        <authorList>
            <consortium name="Pathogen Informatics"/>
        </authorList>
    </citation>
    <scope>NUCLEOTIDE SEQUENCE [LARGE SCALE GENOMIC DNA]</scope>
    <source>
        <strain evidence="12 15">NCTC10036</strain>
        <strain evidence="13 16">NCTC12971</strain>
        <strain evidence="11 14">NCTC9419</strain>
    </source>
</reference>
<dbReference type="InterPro" id="IPR002582">
    <property type="entry name" value="ACPS"/>
</dbReference>
<dbReference type="GO" id="GO:0000287">
    <property type="term" value="F:magnesium ion binding"/>
    <property type="evidence" value="ECO:0007669"/>
    <property type="project" value="UniProtKB-UniRule"/>
</dbReference>